<evidence type="ECO:0000313" key="3">
    <source>
        <dbReference type="Proteomes" id="UP000275225"/>
    </source>
</evidence>
<dbReference type="AlphaFoldDB" id="A0A3N6Z565"/>
<keyword evidence="3" id="KW-1185">Reference proteome</keyword>
<proteinExistence type="predicted"/>
<evidence type="ECO:0000313" key="2">
    <source>
        <dbReference type="EMBL" id="RQN02067.1"/>
    </source>
</evidence>
<evidence type="ECO:0000259" key="1">
    <source>
        <dbReference type="Pfam" id="PF01370"/>
    </source>
</evidence>
<feature type="domain" description="NAD-dependent epimerase/dehydratase" evidence="1">
    <location>
        <begin position="5"/>
        <end position="69"/>
    </location>
</feature>
<name>A0A3N6Z565_9ACTN</name>
<sequence length="331" mass="35543">MSHRVLVVGGRGALGSRIRAALARAGDLDVLIGSRTPGDAAVRIDARSRDSVSEALTAHRPDLVVLAAPSITPAVQLACATRGTPCLDVSPRSDLRLGTYPELANAESPLLTMCGFFPGLSGILAREVSAGLDEVSDIRVGLLQSTNAAVGPSGVKDMLRALTRPVPTTEGTARGFTERRRMRFDDRDVTVRRMDYDERALVATCIPAARVEYYTAWSNRFFTGAVAGLNAVGLLQALVDSRFAITPRHRPARPETVHLTVEAEGTSQGRAAMRRFRVSADSDYGATAEVVAATAVEILREPGRFTGVQVPMEVFRLDDLRPHFVGIALEP</sequence>
<accession>A0A3N6Z565</accession>
<dbReference type="OrthoDB" id="2666787at2"/>
<dbReference type="PANTHER" id="PTHR43796:SF2">
    <property type="entry name" value="CARBOXYNORSPERMIDINE SYNTHASE"/>
    <property type="match status" value="1"/>
</dbReference>
<dbReference type="PANTHER" id="PTHR43796">
    <property type="entry name" value="CARBOXYNORSPERMIDINE SYNTHASE"/>
    <property type="match status" value="1"/>
</dbReference>
<dbReference type="InterPro" id="IPR036291">
    <property type="entry name" value="NAD(P)-bd_dom_sf"/>
</dbReference>
<dbReference type="InterPro" id="IPR001509">
    <property type="entry name" value="Epimerase_deHydtase"/>
</dbReference>
<comment type="caution">
    <text evidence="2">The sequence shown here is derived from an EMBL/GenBank/DDBJ whole genome shotgun (WGS) entry which is preliminary data.</text>
</comment>
<dbReference type="SUPFAM" id="SSF51735">
    <property type="entry name" value="NAD(P)-binding Rossmann-fold domains"/>
    <property type="match status" value="1"/>
</dbReference>
<dbReference type="Gene3D" id="3.40.50.720">
    <property type="entry name" value="NAD(P)-binding Rossmann-like Domain"/>
    <property type="match status" value="1"/>
</dbReference>
<dbReference type="Pfam" id="PF01370">
    <property type="entry name" value="Epimerase"/>
    <property type="match status" value="1"/>
</dbReference>
<reference evidence="2 3" key="1">
    <citation type="submission" date="2018-11" db="EMBL/GenBank/DDBJ databases">
        <authorList>
            <person name="Li F."/>
        </authorList>
    </citation>
    <scope>NUCLEOTIDE SEQUENCE [LARGE SCALE GENOMIC DNA]</scope>
    <source>
        <strain evidence="2 3">YS17T</strain>
    </source>
</reference>
<gene>
    <name evidence="2" type="ORF">EHW97_14705</name>
</gene>
<dbReference type="EMBL" id="RQJX01000027">
    <property type="protein sequence ID" value="RQN02067.1"/>
    <property type="molecule type" value="Genomic_DNA"/>
</dbReference>
<dbReference type="Proteomes" id="UP000275225">
    <property type="component" value="Unassembled WGS sequence"/>
</dbReference>
<organism evidence="2 3">
    <name type="scientific">Aeromicrobium camelliae</name>
    <dbReference type="NCBI Taxonomy" id="1538144"/>
    <lineage>
        <taxon>Bacteria</taxon>
        <taxon>Bacillati</taxon>
        <taxon>Actinomycetota</taxon>
        <taxon>Actinomycetes</taxon>
        <taxon>Propionibacteriales</taxon>
        <taxon>Nocardioidaceae</taxon>
        <taxon>Aeromicrobium</taxon>
    </lineage>
</organism>
<dbReference type="RefSeq" id="WP_124237924.1">
    <property type="nucleotide sequence ID" value="NZ_JBHUFI010000029.1"/>
</dbReference>
<protein>
    <submittedName>
        <fullName evidence="2">NAD-dependent epimerase/dehydratase family protein</fullName>
    </submittedName>
</protein>